<dbReference type="EMBL" id="CP000302">
    <property type="protein sequence ID" value="ABE53915.1"/>
    <property type="molecule type" value="Genomic_DNA"/>
</dbReference>
<dbReference type="PRINTS" id="PR00096">
    <property type="entry name" value="GATASE"/>
</dbReference>
<evidence type="ECO:0000259" key="2">
    <source>
        <dbReference type="Pfam" id="PF00117"/>
    </source>
</evidence>
<keyword evidence="3" id="KW-0808">Transferase</keyword>
<organism evidence="3 4">
    <name type="scientific">Shewanella denitrificans (strain OS217 / ATCC BAA-1090 / DSM 15013)</name>
    <dbReference type="NCBI Taxonomy" id="318161"/>
    <lineage>
        <taxon>Bacteria</taxon>
        <taxon>Pseudomonadati</taxon>
        <taxon>Pseudomonadota</taxon>
        <taxon>Gammaproteobacteria</taxon>
        <taxon>Alteromonadales</taxon>
        <taxon>Shewanellaceae</taxon>
        <taxon>Shewanella</taxon>
    </lineage>
</organism>
<dbReference type="STRING" id="318161.Sden_0625"/>
<dbReference type="OrthoDB" id="9786812at2"/>
<dbReference type="PROSITE" id="PS51273">
    <property type="entry name" value="GATASE_TYPE_1"/>
    <property type="match status" value="1"/>
</dbReference>
<dbReference type="NCBIfam" id="TIGR00566">
    <property type="entry name" value="trpG_papA"/>
    <property type="match status" value="1"/>
</dbReference>
<keyword evidence="4" id="KW-1185">Reference proteome</keyword>
<dbReference type="InterPro" id="IPR029062">
    <property type="entry name" value="Class_I_gatase-like"/>
</dbReference>
<dbReference type="HOGENOM" id="CLU_014340_1_2_6"/>
<evidence type="ECO:0000313" key="3">
    <source>
        <dbReference type="EMBL" id="ABE53915.1"/>
    </source>
</evidence>
<dbReference type="Proteomes" id="UP000001982">
    <property type="component" value="Chromosome"/>
</dbReference>
<dbReference type="InterPro" id="IPR050472">
    <property type="entry name" value="Anth_synth/Amidotransfase"/>
</dbReference>
<feature type="domain" description="Glutamine amidotransferase" evidence="2">
    <location>
        <begin position="4"/>
        <end position="186"/>
    </location>
</feature>
<evidence type="ECO:0000256" key="1">
    <source>
        <dbReference type="ARBA" id="ARBA00022962"/>
    </source>
</evidence>
<dbReference type="KEGG" id="sdn:Sden_0625"/>
<dbReference type="PANTHER" id="PTHR43418:SF4">
    <property type="entry name" value="MULTIFUNCTIONAL TRYPTOPHAN BIOSYNTHESIS PROTEIN"/>
    <property type="match status" value="1"/>
</dbReference>
<dbReference type="GO" id="GO:0005829">
    <property type="term" value="C:cytosol"/>
    <property type="evidence" value="ECO:0007669"/>
    <property type="project" value="TreeGrafter"/>
</dbReference>
<dbReference type="MEROPS" id="C26.955"/>
<name>Q12RL1_SHEDO</name>
<dbReference type="GO" id="GO:0046820">
    <property type="term" value="F:4-amino-4-deoxychorismate synthase activity"/>
    <property type="evidence" value="ECO:0007669"/>
    <property type="project" value="UniProtKB-EC"/>
</dbReference>
<keyword evidence="1 3" id="KW-0315">Glutamine amidotransferase</keyword>
<reference evidence="3 4" key="1">
    <citation type="submission" date="2006-03" db="EMBL/GenBank/DDBJ databases">
        <title>Complete sequence of Shewanella denitrificans OS217.</title>
        <authorList>
            <consortium name="US DOE Joint Genome Institute"/>
            <person name="Copeland A."/>
            <person name="Lucas S."/>
            <person name="Lapidus A."/>
            <person name="Barry K."/>
            <person name="Detter J.C."/>
            <person name="Glavina del Rio T."/>
            <person name="Hammon N."/>
            <person name="Israni S."/>
            <person name="Dalin E."/>
            <person name="Tice H."/>
            <person name="Pitluck S."/>
            <person name="Brettin T."/>
            <person name="Bruce D."/>
            <person name="Han C."/>
            <person name="Tapia R."/>
            <person name="Gilna P."/>
            <person name="Kiss H."/>
            <person name="Schmutz J."/>
            <person name="Larimer F."/>
            <person name="Land M."/>
            <person name="Hauser L."/>
            <person name="Kyrpides N."/>
            <person name="Lykidis A."/>
            <person name="Richardson P."/>
        </authorList>
    </citation>
    <scope>NUCLEOTIDE SEQUENCE [LARGE SCALE GENOMIC DNA]</scope>
    <source>
        <strain evidence="4">OS217 / ATCC BAA-1090 / DSM 15013</strain>
    </source>
</reference>
<dbReference type="GO" id="GO:0004049">
    <property type="term" value="F:anthranilate synthase activity"/>
    <property type="evidence" value="ECO:0007669"/>
    <property type="project" value="TreeGrafter"/>
</dbReference>
<dbReference type="GO" id="GO:0000162">
    <property type="term" value="P:L-tryptophan biosynthetic process"/>
    <property type="evidence" value="ECO:0007669"/>
    <property type="project" value="TreeGrafter"/>
</dbReference>
<dbReference type="eggNOG" id="COG0512">
    <property type="taxonomic scope" value="Bacteria"/>
</dbReference>
<keyword evidence="3" id="KW-0032">Aminotransferase</keyword>
<dbReference type="InterPro" id="IPR017926">
    <property type="entry name" value="GATASE"/>
</dbReference>
<dbReference type="PRINTS" id="PR00097">
    <property type="entry name" value="ANTSNTHASEII"/>
</dbReference>
<gene>
    <name evidence="3" type="ordered locus">Sden_0625</name>
</gene>
<evidence type="ECO:0000313" key="4">
    <source>
        <dbReference type="Proteomes" id="UP000001982"/>
    </source>
</evidence>
<dbReference type="SUPFAM" id="SSF52317">
    <property type="entry name" value="Class I glutamine amidotransferase-like"/>
    <property type="match status" value="1"/>
</dbReference>
<dbReference type="PANTHER" id="PTHR43418">
    <property type="entry name" value="MULTIFUNCTIONAL TRYPTOPHAN BIOSYNTHESIS PROTEIN-RELATED"/>
    <property type="match status" value="1"/>
</dbReference>
<dbReference type="CDD" id="cd01743">
    <property type="entry name" value="GATase1_Anthranilate_Synthase"/>
    <property type="match status" value="1"/>
</dbReference>
<proteinExistence type="predicted"/>
<dbReference type="InterPro" id="IPR006221">
    <property type="entry name" value="TrpG/PapA_dom"/>
</dbReference>
<protein>
    <submittedName>
        <fullName evidence="3">Aminodeoxychorismate synthase, glutamine amidotransferase subunit</fullName>
        <ecNumber evidence="3">2.6.1.85</ecNumber>
    </submittedName>
</protein>
<dbReference type="RefSeq" id="WP_011495080.1">
    <property type="nucleotide sequence ID" value="NC_007954.1"/>
</dbReference>
<dbReference type="AlphaFoldDB" id="Q12RL1"/>
<sequence length="206" mass="22748">MKVLLVDAFDSFVFVIEHYYAKCGAKTKVVRVNDNPLEHYQQWQPDLLVLGPGPGTHEEHGYLDILNAIDEDQAVFGVCLGHQAIGAFFGWKLMRAPTVEHGKYAMIQHDGQGIFNRVPSPIKVVRYHSLAIAAPELDGELLTTAITQGSGVNMAIRHRTRPIEAVQFHPESIGTEHGLAMVRNSLALVNRVSIMEQSLAPEKSTA</sequence>
<accession>Q12RL1</accession>
<dbReference type="EC" id="2.6.1.85" evidence="3"/>
<dbReference type="Pfam" id="PF00117">
    <property type="entry name" value="GATase"/>
    <property type="match status" value="1"/>
</dbReference>
<dbReference type="Gene3D" id="3.40.50.880">
    <property type="match status" value="1"/>
</dbReference>